<dbReference type="InterPro" id="IPR022064">
    <property type="entry name" value="DUF3619"/>
</dbReference>
<dbReference type="Pfam" id="PF12279">
    <property type="entry name" value="DUF3619"/>
    <property type="match status" value="1"/>
</dbReference>
<evidence type="ECO:0000256" key="1">
    <source>
        <dbReference type="SAM" id="Phobius"/>
    </source>
</evidence>
<dbReference type="AlphaFoldDB" id="E6QTU5"/>
<gene>
    <name evidence="2" type="ORF">CARN7_1461</name>
</gene>
<keyword evidence="1" id="KW-0472">Membrane</keyword>
<dbReference type="EMBL" id="CABR01000099">
    <property type="protein sequence ID" value="CBI10667.1"/>
    <property type="molecule type" value="Genomic_DNA"/>
</dbReference>
<organism evidence="2">
    <name type="scientific">mine drainage metagenome</name>
    <dbReference type="NCBI Taxonomy" id="410659"/>
    <lineage>
        <taxon>unclassified sequences</taxon>
        <taxon>metagenomes</taxon>
        <taxon>ecological metagenomes</taxon>
    </lineage>
</organism>
<keyword evidence="1" id="KW-0812">Transmembrane</keyword>
<evidence type="ECO:0000313" key="2">
    <source>
        <dbReference type="EMBL" id="CBI10667.1"/>
    </source>
</evidence>
<comment type="caution">
    <text evidence="2">The sequence shown here is derived from an EMBL/GenBank/DDBJ whole genome shotgun (WGS) entry which is preliminary data.</text>
</comment>
<name>E6QTU5_9ZZZZ</name>
<evidence type="ECO:0008006" key="3">
    <source>
        <dbReference type="Google" id="ProtNLM"/>
    </source>
</evidence>
<keyword evidence="1" id="KW-1133">Transmembrane helix</keyword>
<reference evidence="2" key="1">
    <citation type="submission" date="2009-10" db="EMBL/GenBank/DDBJ databases">
        <title>Diversity of trophic interactions inside an arsenic-rich microbial ecosystem.</title>
        <authorList>
            <person name="Bertin P.N."/>
            <person name="Heinrich-Salmeron A."/>
            <person name="Pelletier E."/>
            <person name="Goulhen-Chollet F."/>
            <person name="Arsene-Ploetze F."/>
            <person name="Gallien S."/>
            <person name="Calteau A."/>
            <person name="Vallenet D."/>
            <person name="Casiot C."/>
            <person name="Chane-Woon-Ming B."/>
            <person name="Giloteaux L."/>
            <person name="Barakat M."/>
            <person name="Bonnefoy V."/>
            <person name="Bruneel O."/>
            <person name="Chandler M."/>
            <person name="Cleiss J."/>
            <person name="Duran R."/>
            <person name="Elbaz-Poulichet F."/>
            <person name="Fonknechten N."/>
            <person name="Lauga B."/>
            <person name="Mornico D."/>
            <person name="Ortet P."/>
            <person name="Schaeffer C."/>
            <person name="Siguier P."/>
            <person name="Alexander Thil Smith A."/>
            <person name="Van Dorsselaer A."/>
            <person name="Weissenbach J."/>
            <person name="Medigue C."/>
            <person name="Le Paslier D."/>
        </authorList>
    </citation>
    <scope>NUCLEOTIDE SEQUENCE</scope>
</reference>
<sequence length="125" mass="13633">MNEDAFAKQLVKKLDAGLTELRPEVVERLESARFRARDLARLKSHGHTVHSAHGLAVIGWVRQHRTGAVGMLLVLLLGVVVAMWQASSNGNDDTADVDAALLTGDLPVNAYLDNHLNKWTDGNSN</sequence>
<proteinExistence type="predicted"/>
<feature type="transmembrane region" description="Helical" evidence="1">
    <location>
        <begin position="68"/>
        <end position="86"/>
    </location>
</feature>
<accession>E6QTU5</accession>
<protein>
    <recommendedName>
        <fullName evidence="3">DUF3619 domain-containing protein</fullName>
    </recommendedName>
</protein>